<name>A0A9Q0GKD8_9MAGN</name>
<reference evidence="1" key="1">
    <citation type="journal article" date="2023" name="Plant J.">
        <title>The genome of the king protea, Protea cynaroides.</title>
        <authorList>
            <person name="Chang J."/>
            <person name="Duong T.A."/>
            <person name="Schoeman C."/>
            <person name="Ma X."/>
            <person name="Roodt D."/>
            <person name="Barker N."/>
            <person name="Li Z."/>
            <person name="Van de Peer Y."/>
            <person name="Mizrachi E."/>
        </authorList>
    </citation>
    <scope>NUCLEOTIDE SEQUENCE</scope>
    <source>
        <tissue evidence="1">Young leaves</tissue>
    </source>
</reference>
<keyword evidence="2" id="KW-1185">Reference proteome</keyword>
<protein>
    <submittedName>
        <fullName evidence="1">Uncharacterized protein</fullName>
    </submittedName>
</protein>
<sequence length="140" mass="15950">MMVSFIKDSLWDPSSTSPSSVKSNHCRLFSNSCQSSFMLLLLQELEEEGGLEELEEEINRLVTNVETMFCLVDHVMNYAVECNNLLLVKEALQSPSNFIREHSQLMGENRTEEVMVTLQVVEVGEDRGEVMLMVSLQLLF</sequence>
<dbReference type="AlphaFoldDB" id="A0A9Q0GKD8"/>
<accession>A0A9Q0GKD8</accession>
<dbReference type="Proteomes" id="UP001141806">
    <property type="component" value="Unassembled WGS sequence"/>
</dbReference>
<organism evidence="1 2">
    <name type="scientific">Protea cynaroides</name>
    <dbReference type="NCBI Taxonomy" id="273540"/>
    <lineage>
        <taxon>Eukaryota</taxon>
        <taxon>Viridiplantae</taxon>
        <taxon>Streptophyta</taxon>
        <taxon>Embryophyta</taxon>
        <taxon>Tracheophyta</taxon>
        <taxon>Spermatophyta</taxon>
        <taxon>Magnoliopsida</taxon>
        <taxon>Proteales</taxon>
        <taxon>Proteaceae</taxon>
        <taxon>Protea</taxon>
    </lineage>
</organism>
<dbReference type="EMBL" id="JAMYWD010001366">
    <property type="protein sequence ID" value="KAJ4943949.1"/>
    <property type="molecule type" value="Genomic_DNA"/>
</dbReference>
<evidence type="ECO:0000313" key="1">
    <source>
        <dbReference type="EMBL" id="KAJ4943949.1"/>
    </source>
</evidence>
<comment type="caution">
    <text evidence="1">The sequence shown here is derived from an EMBL/GenBank/DDBJ whole genome shotgun (WGS) entry which is preliminary data.</text>
</comment>
<evidence type="ECO:0000313" key="2">
    <source>
        <dbReference type="Proteomes" id="UP001141806"/>
    </source>
</evidence>
<gene>
    <name evidence="1" type="ORF">NE237_014159</name>
</gene>
<proteinExistence type="predicted"/>